<protein>
    <submittedName>
        <fullName evidence="2">Uncharacterized protein</fullName>
    </submittedName>
</protein>
<proteinExistence type="predicted"/>
<reference evidence="2" key="1">
    <citation type="submission" date="2023-10" db="EMBL/GenBank/DDBJ databases">
        <title>Genome assembly of Pristionchus species.</title>
        <authorList>
            <person name="Yoshida K."/>
            <person name="Sommer R.J."/>
        </authorList>
    </citation>
    <scope>NUCLEOTIDE SEQUENCE</scope>
    <source>
        <strain evidence="2">RS5133</strain>
    </source>
</reference>
<gene>
    <name evidence="2" type="ORF">PFISCL1PPCAC_24160</name>
</gene>
<dbReference type="Proteomes" id="UP001432322">
    <property type="component" value="Unassembled WGS sequence"/>
</dbReference>
<feature type="non-terminal residue" evidence="2">
    <location>
        <position position="1"/>
    </location>
</feature>
<feature type="compositionally biased region" description="Acidic residues" evidence="1">
    <location>
        <begin position="36"/>
        <end position="46"/>
    </location>
</feature>
<evidence type="ECO:0000313" key="2">
    <source>
        <dbReference type="EMBL" id="GMT32863.1"/>
    </source>
</evidence>
<feature type="region of interest" description="Disordered" evidence="1">
    <location>
        <begin position="31"/>
        <end position="57"/>
    </location>
</feature>
<comment type="caution">
    <text evidence="2">The sequence shown here is derived from an EMBL/GenBank/DDBJ whole genome shotgun (WGS) entry which is preliminary data.</text>
</comment>
<accession>A0AAV5WRI8</accession>
<dbReference type="EMBL" id="BTSY01000006">
    <property type="protein sequence ID" value="GMT32863.1"/>
    <property type="molecule type" value="Genomic_DNA"/>
</dbReference>
<dbReference type="AlphaFoldDB" id="A0AAV5WRI8"/>
<feature type="non-terminal residue" evidence="2">
    <location>
        <position position="74"/>
    </location>
</feature>
<evidence type="ECO:0000313" key="3">
    <source>
        <dbReference type="Proteomes" id="UP001432322"/>
    </source>
</evidence>
<name>A0AAV5WRI8_9BILA</name>
<sequence>NNNRVKIVGAKSYQEITSDVEHGTELESVGLRYTDDFEDENTQDDEDMKKQKKAKKASKPIKKGLFSTIALFKK</sequence>
<organism evidence="2 3">
    <name type="scientific">Pristionchus fissidentatus</name>
    <dbReference type="NCBI Taxonomy" id="1538716"/>
    <lineage>
        <taxon>Eukaryota</taxon>
        <taxon>Metazoa</taxon>
        <taxon>Ecdysozoa</taxon>
        <taxon>Nematoda</taxon>
        <taxon>Chromadorea</taxon>
        <taxon>Rhabditida</taxon>
        <taxon>Rhabditina</taxon>
        <taxon>Diplogasteromorpha</taxon>
        <taxon>Diplogasteroidea</taxon>
        <taxon>Neodiplogasteridae</taxon>
        <taxon>Pristionchus</taxon>
    </lineage>
</organism>
<keyword evidence="3" id="KW-1185">Reference proteome</keyword>
<evidence type="ECO:0000256" key="1">
    <source>
        <dbReference type="SAM" id="MobiDB-lite"/>
    </source>
</evidence>